<sequence length="115" mass="12679">MTAPVTGSPWLLINPNELADACSEADLLIQERRYSSAGRGPHRPPPLRDRERGGGSIHIRSKTEERKRKMIDTLVVPTAEELDDIFVDASPEEVHASLFVLFREEGVGGDELCGV</sequence>
<evidence type="ECO:0000256" key="1">
    <source>
        <dbReference type="SAM" id="MobiDB-lite"/>
    </source>
</evidence>
<dbReference type="EMBL" id="BAABAT010000010">
    <property type="protein sequence ID" value="GAA4250594.1"/>
    <property type="molecule type" value="Genomic_DNA"/>
</dbReference>
<evidence type="ECO:0000313" key="3">
    <source>
        <dbReference type="Proteomes" id="UP001500620"/>
    </source>
</evidence>
<protein>
    <submittedName>
        <fullName evidence="2">Uncharacterized protein</fullName>
    </submittedName>
</protein>
<organism evidence="2 3">
    <name type="scientific">Dactylosporangium darangshiense</name>
    <dbReference type="NCBI Taxonomy" id="579108"/>
    <lineage>
        <taxon>Bacteria</taxon>
        <taxon>Bacillati</taxon>
        <taxon>Actinomycetota</taxon>
        <taxon>Actinomycetes</taxon>
        <taxon>Micromonosporales</taxon>
        <taxon>Micromonosporaceae</taxon>
        <taxon>Dactylosporangium</taxon>
    </lineage>
</organism>
<dbReference type="Proteomes" id="UP001500620">
    <property type="component" value="Unassembled WGS sequence"/>
</dbReference>
<comment type="caution">
    <text evidence="2">The sequence shown here is derived from an EMBL/GenBank/DDBJ whole genome shotgun (WGS) entry which is preliminary data.</text>
</comment>
<dbReference type="RefSeq" id="WP_345128591.1">
    <property type="nucleotide sequence ID" value="NZ_BAABAT010000010.1"/>
</dbReference>
<accession>A0ABP8D9I9</accession>
<evidence type="ECO:0000313" key="2">
    <source>
        <dbReference type="EMBL" id="GAA4250594.1"/>
    </source>
</evidence>
<gene>
    <name evidence="2" type="ORF">GCM10022255_039840</name>
</gene>
<reference evidence="3" key="1">
    <citation type="journal article" date="2019" name="Int. J. Syst. Evol. Microbiol.">
        <title>The Global Catalogue of Microorganisms (GCM) 10K type strain sequencing project: providing services to taxonomists for standard genome sequencing and annotation.</title>
        <authorList>
            <consortium name="The Broad Institute Genomics Platform"/>
            <consortium name="The Broad Institute Genome Sequencing Center for Infectious Disease"/>
            <person name="Wu L."/>
            <person name="Ma J."/>
        </authorList>
    </citation>
    <scope>NUCLEOTIDE SEQUENCE [LARGE SCALE GENOMIC DNA]</scope>
    <source>
        <strain evidence="3">JCM 17441</strain>
    </source>
</reference>
<proteinExistence type="predicted"/>
<feature type="region of interest" description="Disordered" evidence="1">
    <location>
        <begin position="33"/>
        <end position="65"/>
    </location>
</feature>
<keyword evidence="3" id="KW-1185">Reference proteome</keyword>
<name>A0ABP8D9I9_9ACTN</name>